<dbReference type="AlphaFoldDB" id="A0A4Y7SRL4"/>
<evidence type="ECO:0000313" key="10">
    <source>
        <dbReference type="EMBL" id="TEB24485.1"/>
    </source>
</evidence>
<name>A0A4Y7SRL4_COPMI</name>
<evidence type="ECO:0000256" key="5">
    <source>
        <dbReference type="ARBA" id="ARBA00022833"/>
    </source>
</evidence>
<keyword evidence="11" id="KW-1185">Reference proteome</keyword>
<organism evidence="10 11">
    <name type="scientific">Coprinellus micaceus</name>
    <name type="common">Glistening ink-cap mushroom</name>
    <name type="synonym">Coprinus micaceus</name>
    <dbReference type="NCBI Taxonomy" id="71717"/>
    <lineage>
        <taxon>Eukaryota</taxon>
        <taxon>Fungi</taxon>
        <taxon>Dikarya</taxon>
        <taxon>Basidiomycota</taxon>
        <taxon>Agaricomycotina</taxon>
        <taxon>Agaricomycetes</taxon>
        <taxon>Agaricomycetidae</taxon>
        <taxon>Agaricales</taxon>
        <taxon>Agaricineae</taxon>
        <taxon>Psathyrellaceae</taxon>
        <taxon>Coprinellus</taxon>
    </lineage>
</organism>
<evidence type="ECO:0000256" key="1">
    <source>
        <dbReference type="ARBA" id="ARBA00004123"/>
    </source>
</evidence>
<evidence type="ECO:0000259" key="9">
    <source>
        <dbReference type="PROSITE" id="PS50157"/>
    </source>
</evidence>
<dbReference type="PANTHER" id="PTHR24406">
    <property type="entry name" value="TRANSCRIPTIONAL REPRESSOR CTCFL-RELATED"/>
    <property type="match status" value="1"/>
</dbReference>
<dbReference type="SMART" id="SM00355">
    <property type="entry name" value="ZnF_C2H2"/>
    <property type="match status" value="2"/>
</dbReference>
<evidence type="ECO:0000313" key="11">
    <source>
        <dbReference type="Proteomes" id="UP000298030"/>
    </source>
</evidence>
<dbReference type="EMBL" id="QPFP01000066">
    <property type="protein sequence ID" value="TEB24485.1"/>
    <property type="molecule type" value="Genomic_DNA"/>
</dbReference>
<reference evidence="10 11" key="1">
    <citation type="journal article" date="2019" name="Nat. Ecol. Evol.">
        <title>Megaphylogeny resolves global patterns of mushroom evolution.</title>
        <authorList>
            <person name="Varga T."/>
            <person name="Krizsan K."/>
            <person name="Foldi C."/>
            <person name="Dima B."/>
            <person name="Sanchez-Garcia M."/>
            <person name="Sanchez-Ramirez S."/>
            <person name="Szollosi G.J."/>
            <person name="Szarkandi J.G."/>
            <person name="Papp V."/>
            <person name="Albert L."/>
            <person name="Andreopoulos W."/>
            <person name="Angelini C."/>
            <person name="Antonin V."/>
            <person name="Barry K.W."/>
            <person name="Bougher N.L."/>
            <person name="Buchanan P."/>
            <person name="Buyck B."/>
            <person name="Bense V."/>
            <person name="Catcheside P."/>
            <person name="Chovatia M."/>
            <person name="Cooper J."/>
            <person name="Damon W."/>
            <person name="Desjardin D."/>
            <person name="Finy P."/>
            <person name="Geml J."/>
            <person name="Haridas S."/>
            <person name="Hughes K."/>
            <person name="Justo A."/>
            <person name="Karasinski D."/>
            <person name="Kautmanova I."/>
            <person name="Kiss B."/>
            <person name="Kocsube S."/>
            <person name="Kotiranta H."/>
            <person name="LaButti K.M."/>
            <person name="Lechner B.E."/>
            <person name="Liimatainen K."/>
            <person name="Lipzen A."/>
            <person name="Lukacs Z."/>
            <person name="Mihaltcheva S."/>
            <person name="Morgado L.N."/>
            <person name="Niskanen T."/>
            <person name="Noordeloos M.E."/>
            <person name="Ohm R.A."/>
            <person name="Ortiz-Santana B."/>
            <person name="Ovrebo C."/>
            <person name="Racz N."/>
            <person name="Riley R."/>
            <person name="Savchenko A."/>
            <person name="Shiryaev A."/>
            <person name="Soop K."/>
            <person name="Spirin V."/>
            <person name="Szebenyi C."/>
            <person name="Tomsovsky M."/>
            <person name="Tulloss R.E."/>
            <person name="Uehling J."/>
            <person name="Grigoriev I.V."/>
            <person name="Vagvolgyi C."/>
            <person name="Papp T."/>
            <person name="Martin F.M."/>
            <person name="Miettinen O."/>
            <person name="Hibbett D.S."/>
            <person name="Nagy L.G."/>
        </authorList>
    </citation>
    <scope>NUCLEOTIDE SEQUENCE [LARGE SCALE GENOMIC DNA]</scope>
    <source>
        <strain evidence="10 11">FP101781</strain>
    </source>
</reference>
<comment type="subcellular location">
    <subcellularLocation>
        <location evidence="1">Nucleus</location>
    </subcellularLocation>
</comment>
<dbReference type="PROSITE" id="PS00028">
    <property type="entry name" value="ZINC_FINGER_C2H2_1"/>
    <property type="match status" value="1"/>
</dbReference>
<evidence type="ECO:0000256" key="4">
    <source>
        <dbReference type="ARBA" id="ARBA00022771"/>
    </source>
</evidence>
<proteinExistence type="predicted"/>
<feature type="domain" description="C2H2-type" evidence="9">
    <location>
        <begin position="54"/>
        <end position="81"/>
    </location>
</feature>
<keyword evidence="5" id="KW-0862">Zinc</keyword>
<dbReference type="OrthoDB" id="654211at2759"/>
<dbReference type="InterPro" id="IPR013087">
    <property type="entry name" value="Znf_C2H2_type"/>
</dbReference>
<dbReference type="Pfam" id="PF00096">
    <property type="entry name" value="zf-C2H2"/>
    <property type="match status" value="1"/>
</dbReference>
<evidence type="ECO:0000256" key="7">
    <source>
        <dbReference type="PROSITE-ProRule" id="PRU00042"/>
    </source>
</evidence>
<evidence type="ECO:0000256" key="2">
    <source>
        <dbReference type="ARBA" id="ARBA00022723"/>
    </source>
</evidence>
<dbReference type="GO" id="GO:0008270">
    <property type="term" value="F:zinc ion binding"/>
    <property type="evidence" value="ECO:0007669"/>
    <property type="project" value="UniProtKB-KW"/>
</dbReference>
<dbReference type="Proteomes" id="UP000298030">
    <property type="component" value="Unassembled WGS sequence"/>
</dbReference>
<evidence type="ECO:0000256" key="8">
    <source>
        <dbReference type="SAM" id="MobiDB-lite"/>
    </source>
</evidence>
<dbReference type="Gene3D" id="3.30.160.60">
    <property type="entry name" value="Classic Zinc Finger"/>
    <property type="match status" value="2"/>
</dbReference>
<feature type="domain" description="C2H2-type" evidence="9">
    <location>
        <begin position="83"/>
        <end position="111"/>
    </location>
</feature>
<dbReference type="InterPro" id="IPR050888">
    <property type="entry name" value="ZnF_C2H2-type_TF"/>
</dbReference>
<keyword evidence="3" id="KW-0677">Repeat</keyword>
<dbReference type="InterPro" id="IPR036236">
    <property type="entry name" value="Znf_C2H2_sf"/>
</dbReference>
<comment type="caution">
    <text evidence="10">The sequence shown here is derived from an EMBL/GenBank/DDBJ whole genome shotgun (WGS) entry which is preliminary data.</text>
</comment>
<keyword evidence="2" id="KW-0479">Metal-binding</keyword>
<dbReference type="GO" id="GO:0005634">
    <property type="term" value="C:nucleus"/>
    <property type="evidence" value="ECO:0007669"/>
    <property type="project" value="UniProtKB-SubCell"/>
</dbReference>
<dbReference type="STRING" id="71717.A0A4Y7SRL4"/>
<keyword evidence="4 7" id="KW-0863">Zinc-finger</keyword>
<dbReference type="PROSITE" id="PS50157">
    <property type="entry name" value="ZINC_FINGER_C2H2_2"/>
    <property type="match status" value="2"/>
</dbReference>
<dbReference type="SUPFAM" id="SSF57667">
    <property type="entry name" value="beta-beta-alpha zinc fingers"/>
    <property type="match status" value="1"/>
</dbReference>
<sequence>MPRVVKTKASQTFQLRRIKVEDDVQLDISQTQTRTRRSARTATVKSEGGKRLRPQCPQCGKTFNRQPDLVRHQKLHDATAQRIRCPYCPRSTLQKSNMDNHIRSIHTGEKVPCKDCGIYKHTDKAMISRHRRDGCPGVKKEDEGLAMIPPAVATTATSAKRSPRKVRVAPTAAPDPVAPFVANTSITPLRRSTRLKPKIEPVSAQSLPVTPVRRSARLVELRLGPRRSPGSPTKADLLFTKPATSPLSRSLKKNAFAPHQDSLSRVASSPVTATYTTEGRAHLTPTAGRIAPVGPSSAEYDPFFIGAELEAVIRARIDERGYNFHSDPEASGPQRLFLTLPDNTRSGLLQANSSSNGFGPKYMTDFEVGINRENLRYYHDDDKALMMPVLHDGVGPLPASSYH</sequence>
<evidence type="ECO:0000256" key="3">
    <source>
        <dbReference type="ARBA" id="ARBA00022737"/>
    </source>
</evidence>
<keyword evidence="6" id="KW-0539">Nucleus</keyword>
<feature type="region of interest" description="Disordered" evidence="8">
    <location>
        <begin position="31"/>
        <end position="52"/>
    </location>
</feature>
<evidence type="ECO:0000256" key="6">
    <source>
        <dbReference type="ARBA" id="ARBA00023242"/>
    </source>
</evidence>
<protein>
    <recommendedName>
        <fullName evidence="9">C2H2-type domain-containing protein</fullName>
    </recommendedName>
</protein>
<accession>A0A4Y7SRL4</accession>
<dbReference type="FunFam" id="3.30.160.60:FF:000446">
    <property type="entry name" value="Zinc finger protein"/>
    <property type="match status" value="1"/>
</dbReference>
<gene>
    <name evidence="10" type="ORF">FA13DRAFT_1312549</name>
</gene>